<gene>
    <name evidence="10" type="ORF">IAB00_01615</name>
</gene>
<reference evidence="10" key="2">
    <citation type="journal article" date="2021" name="PeerJ">
        <title>Extensive microbial diversity within the chicken gut microbiome revealed by metagenomics and culture.</title>
        <authorList>
            <person name="Gilroy R."/>
            <person name="Ravi A."/>
            <person name="Getino M."/>
            <person name="Pursley I."/>
            <person name="Horton D.L."/>
            <person name="Alikhan N.F."/>
            <person name="Baker D."/>
            <person name="Gharbi K."/>
            <person name="Hall N."/>
            <person name="Watson M."/>
            <person name="Adriaenssens E.M."/>
            <person name="Foster-Nyarko E."/>
            <person name="Jarju S."/>
            <person name="Secka A."/>
            <person name="Antonio M."/>
            <person name="Oren A."/>
            <person name="Chaudhuri R.R."/>
            <person name="La Ragione R."/>
            <person name="Hildebrand F."/>
            <person name="Pallen M.J."/>
        </authorList>
    </citation>
    <scope>NUCLEOTIDE SEQUENCE</scope>
    <source>
        <strain evidence="10">2830</strain>
    </source>
</reference>
<sequence>MSTNLIVLPIVIPMLTAIVCMFLYGRDIRLQRMVAALSSIVSIAISLDIFCQVLDGETILVFTASGWAAPFGIVLVVDMFSAIMVLMANIVSAACLYMAFTSLDKAREENYFYPVWFAIMMGICGSFVTGDIFNLYVMFEIMLMASYVLSVIGCTPGQLRESFKYLMINIISSTIFVVALALLYGMMGTLNMADLSQKIAQVEDQSLITVCSMIFFVVFGLKGAVFPLYFWLPRTYVEPPAPISALFGGVLTKVGVYAMIRVFTLMFVGNVGFTHKIILVVAALTMLLGVFGAIAQMDFKRILSIHIISQVGYMIMGLGLYTPWGLAGSILHIAHNMVVKSCLFLFEGVTESITGTGRLKEMGGLLNKYPVLGWGFFVAAISLAGIPPLSGFFSKFVLMTSAAQIDNYWIMAVALITGFFTLFSMSKIFFYVFWGEEKPLPEQAKTVKWRRMLPCCFALVLISIGMGLAAQPMLEVALSAANQLMNPELYINSVMAVPGVRG</sequence>
<dbReference type="EMBL" id="DVMH01000011">
    <property type="protein sequence ID" value="HIU09943.1"/>
    <property type="molecule type" value="Genomic_DNA"/>
</dbReference>
<organism evidence="10 11">
    <name type="scientific">Candidatus Avidehalobacter gallistercoris</name>
    <dbReference type="NCBI Taxonomy" id="2840694"/>
    <lineage>
        <taxon>Bacteria</taxon>
        <taxon>Bacillati</taxon>
        <taxon>Bacillota</taxon>
        <taxon>Clostridia</taxon>
        <taxon>Eubacteriales</taxon>
        <taxon>Peptococcaceae</taxon>
        <taxon>Peptococcaceae incertae sedis</taxon>
        <taxon>Candidatus Avidehalobacter</taxon>
    </lineage>
</organism>
<keyword evidence="3" id="KW-1003">Cell membrane</keyword>
<reference evidence="10" key="1">
    <citation type="submission" date="2020-10" db="EMBL/GenBank/DDBJ databases">
        <authorList>
            <person name="Gilroy R."/>
        </authorList>
    </citation>
    <scope>NUCLEOTIDE SEQUENCE</scope>
    <source>
        <strain evidence="10">2830</strain>
    </source>
</reference>
<name>A0A9D1KY54_9FIRM</name>
<keyword evidence="4 7" id="KW-0812">Transmembrane</keyword>
<dbReference type="NCBIfam" id="NF005818">
    <property type="entry name" value="PRK07691.1"/>
    <property type="match status" value="1"/>
</dbReference>
<feature type="transmembrane region" description="Helical" evidence="8">
    <location>
        <begin position="244"/>
        <end position="267"/>
    </location>
</feature>
<evidence type="ECO:0000256" key="2">
    <source>
        <dbReference type="ARBA" id="ARBA00005346"/>
    </source>
</evidence>
<feature type="transmembrane region" description="Helical" evidence="8">
    <location>
        <begin position="36"/>
        <end position="55"/>
    </location>
</feature>
<dbReference type="InterPro" id="IPR003918">
    <property type="entry name" value="NADH_UbQ_OxRdtase"/>
</dbReference>
<dbReference type="AlphaFoldDB" id="A0A9D1KY54"/>
<feature type="transmembrane region" description="Helical" evidence="8">
    <location>
        <begin position="6"/>
        <end position="24"/>
    </location>
</feature>
<evidence type="ECO:0000256" key="3">
    <source>
        <dbReference type="ARBA" id="ARBA00022475"/>
    </source>
</evidence>
<feature type="transmembrane region" description="Helical" evidence="8">
    <location>
        <begin position="455"/>
        <end position="474"/>
    </location>
</feature>
<accession>A0A9D1KY54</accession>
<feature type="transmembrane region" description="Helical" evidence="8">
    <location>
        <begin position="111"/>
        <end position="129"/>
    </location>
</feature>
<feature type="domain" description="NADH:quinone oxidoreductase/Mrp antiporter transmembrane" evidence="9">
    <location>
        <begin position="131"/>
        <end position="421"/>
    </location>
</feature>
<evidence type="ECO:0000256" key="6">
    <source>
        <dbReference type="ARBA" id="ARBA00023136"/>
    </source>
</evidence>
<dbReference type="Pfam" id="PF00361">
    <property type="entry name" value="Proton_antipo_M"/>
    <property type="match status" value="1"/>
</dbReference>
<dbReference type="InterPro" id="IPR001750">
    <property type="entry name" value="ND/Mrp_TM"/>
</dbReference>
<comment type="caution">
    <text evidence="10">The sequence shown here is derived from an EMBL/GenBank/DDBJ whole genome shotgun (WGS) entry which is preliminary data.</text>
</comment>
<proteinExistence type="inferred from homology"/>
<evidence type="ECO:0000256" key="7">
    <source>
        <dbReference type="RuleBase" id="RU000320"/>
    </source>
</evidence>
<evidence type="ECO:0000256" key="8">
    <source>
        <dbReference type="SAM" id="Phobius"/>
    </source>
</evidence>
<protein>
    <submittedName>
        <fullName evidence="10">Na+/H+ antiporter subunit D</fullName>
    </submittedName>
</protein>
<keyword evidence="6 8" id="KW-0472">Membrane</keyword>
<dbReference type="GO" id="GO:0042773">
    <property type="term" value="P:ATP synthesis coupled electron transport"/>
    <property type="evidence" value="ECO:0007669"/>
    <property type="project" value="InterPro"/>
</dbReference>
<dbReference type="PANTHER" id="PTHR42703:SF1">
    <property type="entry name" value="NA(+)_H(+) ANTIPORTER SUBUNIT D1"/>
    <property type="match status" value="1"/>
</dbReference>
<evidence type="ECO:0000259" key="9">
    <source>
        <dbReference type="Pfam" id="PF00361"/>
    </source>
</evidence>
<comment type="subcellular location">
    <subcellularLocation>
        <location evidence="1">Cell membrane</location>
        <topology evidence="1">Multi-pass membrane protein</topology>
    </subcellularLocation>
    <subcellularLocation>
        <location evidence="7">Membrane</location>
        <topology evidence="7">Multi-pass membrane protein</topology>
    </subcellularLocation>
</comment>
<evidence type="ECO:0000313" key="10">
    <source>
        <dbReference type="EMBL" id="HIU09943.1"/>
    </source>
</evidence>
<feature type="transmembrane region" description="Helical" evidence="8">
    <location>
        <begin position="67"/>
        <end position="99"/>
    </location>
</feature>
<comment type="similarity">
    <text evidence="2">Belongs to the CPA3 antiporters (TC 2.A.63) subunit D family.</text>
</comment>
<feature type="transmembrane region" description="Helical" evidence="8">
    <location>
        <begin position="371"/>
        <end position="389"/>
    </location>
</feature>
<evidence type="ECO:0000256" key="4">
    <source>
        <dbReference type="ARBA" id="ARBA00022692"/>
    </source>
</evidence>
<feature type="transmembrane region" description="Helical" evidence="8">
    <location>
        <begin position="409"/>
        <end position="434"/>
    </location>
</feature>
<dbReference type="InterPro" id="IPR050586">
    <property type="entry name" value="CPA3_Na-H_Antiporter_D"/>
</dbReference>
<dbReference type="PRINTS" id="PR01437">
    <property type="entry name" value="NUOXDRDTASE4"/>
</dbReference>
<dbReference type="Proteomes" id="UP000824124">
    <property type="component" value="Unassembled WGS sequence"/>
</dbReference>
<dbReference type="GO" id="GO:0005886">
    <property type="term" value="C:plasma membrane"/>
    <property type="evidence" value="ECO:0007669"/>
    <property type="project" value="UniProtKB-SubCell"/>
</dbReference>
<evidence type="ECO:0000256" key="1">
    <source>
        <dbReference type="ARBA" id="ARBA00004651"/>
    </source>
</evidence>
<evidence type="ECO:0000256" key="5">
    <source>
        <dbReference type="ARBA" id="ARBA00022989"/>
    </source>
</evidence>
<dbReference type="PANTHER" id="PTHR42703">
    <property type="entry name" value="NADH DEHYDROGENASE"/>
    <property type="match status" value="1"/>
</dbReference>
<feature type="transmembrane region" description="Helical" evidence="8">
    <location>
        <begin position="135"/>
        <end position="154"/>
    </location>
</feature>
<feature type="transmembrane region" description="Helical" evidence="8">
    <location>
        <begin position="166"/>
        <end position="187"/>
    </location>
</feature>
<feature type="transmembrane region" description="Helical" evidence="8">
    <location>
        <begin position="302"/>
        <end position="324"/>
    </location>
</feature>
<keyword evidence="5 8" id="KW-1133">Transmembrane helix</keyword>
<feature type="transmembrane region" description="Helical" evidence="8">
    <location>
        <begin position="207"/>
        <end position="232"/>
    </location>
</feature>
<dbReference type="GO" id="GO:0008137">
    <property type="term" value="F:NADH dehydrogenase (ubiquinone) activity"/>
    <property type="evidence" value="ECO:0007669"/>
    <property type="project" value="InterPro"/>
</dbReference>
<evidence type="ECO:0000313" key="11">
    <source>
        <dbReference type="Proteomes" id="UP000824124"/>
    </source>
</evidence>
<feature type="transmembrane region" description="Helical" evidence="8">
    <location>
        <begin position="273"/>
        <end position="295"/>
    </location>
</feature>